<dbReference type="KEGG" id="vg:43578456"/>
<reference evidence="1 2" key="1">
    <citation type="journal article" date="2004" name="J. Bacteriol.">
        <title>Haloviruses HF1 and HF2: evidence for a recent and large recombination event.</title>
        <authorList>
            <person name="Tang S.L."/>
            <person name="Nuttall S."/>
            <person name="Dyall-Smith M."/>
        </authorList>
    </citation>
    <scope>NUCLEOTIDE SEQUENCE [LARGE SCALE GENOMIC DNA]</scope>
</reference>
<protein>
    <submittedName>
        <fullName evidence="1">Uncharacterized protein</fullName>
    </submittedName>
</protein>
<dbReference type="RefSeq" id="YP_009725291.1">
    <property type="nucleotide sequence ID" value="NC_004927.2"/>
</dbReference>
<dbReference type="Proteomes" id="UP000001309">
    <property type="component" value="Segment"/>
</dbReference>
<gene>
    <name evidence="1" type="ORF">HfxHF1_445</name>
</gene>
<keyword evidence="2" id="KW-1185">Reference proteome</keyword>
<organism evidence="1 2">
    <name type="scientific">Halophage HF1</name>
    <dbReference type="NCBI Taxonomy" id="2847106"/>
    <lineage>
        <taxon>Viruses</taxon>
        <taxon>Duplodnaviria</taxon>
        <taxon>Heunggongvirae</taxon>
        <taxon>Uroviricota</taxon>
        <taxon>Caudoviricetes</taxon>
        <taxon>Thumleimavirales</taxon>
        <taxon>Hafunaviridae</taxon>
        <taxon>Haloferacalesvirus</taxon>
        <taxon>Haloferacalesvirus moolapense</taxon>
        <taxon>Haloferacalesvirus HF1</taxon>
    </lineage>
</organism>
<sequence>MRTKNALYPQTTTTAPSCDLCSCQDTITCNPARAGTQSGGNGR</sequence>
<accession>A0A6B9PN98</accession>
<name>A0A6B9PN98_9CAUD</name>
<evidence type="ECO:0000313" key="2">
    <source>
        <dbReference type="Proteomes" id="UP000001309"/>
    </source>
</evidence>
<dbReference type="EMBL" id="AY190604">
    <property type="protein sequence ID" value="QHD55934.1"/>
    <property type="molecule type" value="Genomic_DNA"/>
</dbReference>
<evidence type="ECO:0000313" key="1">
    <source>
        <dbReference type="EMBL" id="QHD55934.1"/>
    </source>
</evidence>
<dbReference type="GeneID" id="43578456"/>
<proteinExistence type="predicted"/>